<dbReference type="EMBL" id="JADFTS010000004">
    <property type="protein sequence ID" value="KAF9610377.1"/>
    <property type="molecule type" value="Genomic_DNA"/>
</dbReference>
<proteinExistence type="predicted"/>
<sequence>MDGNKWRLLIKEEKKQTRVVKGEGINEVNFDNDEFSKVFGHDKGSRTRGISSNKSKKQLQRTCIAKALLQQASSSSNFELKGEMNEMKSSLANAMGVLKENSLCKMFGNA</sequence>
<comment type="caution">
    <text evidence="1">The sequence shown here is derived from an EMBL/GenBank/DDBJ whole genome shotgun (WGS) entry which is preliminary data.</text>
</comment>
<organism evidence="1 2">
    <name type="scientific">Coptis chinensis</name>
    <dbReference type="NCBI Taxonomy" id="261450"/>
    <lineage>
        <taxon>Eukaryota</taxon>
        <taxon>Viridiplantae</taxon>
        <taxon>Streptophyta</taxon>
        <taxon>Embryophyta</taxon>
        <taxon>Tracheophyta</taxon>
        <taxon>Spermatophyta</taxon>
        <taxon>Magnoliopsida</taxon>
        <taxon>Ranunculales</taxon>
        <taxon>Ranunculaceae</taxon>
        <taxon>Coptidoideae</taxon>
        <taxon>Coptis</taxon>
    </lineage>
</organism>
<evidence type="ECO:0000313" key="2">
    <source>
        <dbReference type="Proteomes" id="UP000631114"/>
    </source>
</evidence>
<name>A0A835I653_9MAGN</name>
<dbReference type="Proteomes" id="UP000631114">
    <property type="component" value="Unassembled WGS sequence"/>
</dbReference>
<protein>
    <submittedName>
        <fullName evidence="1">Uncharacterized protein</fullName>
    </submittedName>
</protein>
<reference evidence="1 2" key="1">
    <citation type="submission" date="2020-10" db="EMBL/GenBank/DDBJ databases">
        <title>The Coptis chinensis genome and diversification of protoberbering-type alkaloids.</title>
        <authorList>
            <person name="Wang B."/>
            <person name="Shu S."/>
            <person name="Song C."/>
            <person name="Liu Y."/>
        </authorList>
    </citation>
    <scope>NUCLEOTIDE SEQUENCE [LARGE SCALE GENOMIC DNA]</scope>
    <source>
        <strain evidence="1">HL-2020</strain>
        <tissue evidence="1">Leaf</tissue>
    </source>
</reference>
<keyword evidence="2" id="KW-1185">Reference proteome</keyword>
<dbReference type="AlphaFoldDB" id="A0A835I653"/>
<accession>A0A835I653</accession>
<gene>
    <name evidence="1" type="ORF">IFM89_022047</name>
</gene>
<evidence type="ECO:0000313" key="1">
    <source>
        <dbReference type="EMBL" id="KAF9610377.1"/>
    </source>
</evidence>